<sequence>MRDPFHDLHHQEATITSHIRLISEGGSSHAGSAELVCIDSIHATQTCTTESQHSGYRSATACNAATPLEISLCSIGVEHAEELDEKLIPEVLRQRLERLGDALGDGARVSVRQPGGLWSLQDAERKFSVRRLSSRIAVYREPEP</sequence>
<organism evidence="1 2">
    <name type="scientific">Citrifermentans bremense</name>
    <dbReference type="NCBI Taxonomy" id="60035"/>
    <lineage>
        <taxon>Bacteria</taxon>
        <taxon>Pseudomonadati</taxon>
        <taxon>Thermodesulfobacteriota</taxon>
        <taxon>Desulfuromonadia</taxon>
        <taxon>Geobacterales</taxon>
        <taxon>Geobacteraceae</taxon>
        <taxon>Citrifermentans</taxon>
    </lineage>
</organism>
<dbReference type="KEGG" id="gbn:GEOBRER4_39130"/>
<dbReference type="Proteomes" id="UP000515472">
    <property type="component" value="Chromosome"/>
</dbReference>
<reference evidence="1 2" key="1">
    <citation type="submission" date="2020-06" db="EMBL/GenBank/DDBJ databases">
        <title>Interaction of electrochemicaly active bacteria, Geobacter bremensis R4 on different carbon anode.</title>
        <authorList>
            <person name="Meng L."/>
            <person name="Yoshida N."/>
        </authorList>
    </citation>
    <scope>NUCLEOTIDE SEQUENCE [LARGE SCALE GENOMIC DNA]</scope>
    <source>
        <strain evidence="1 2">R4</strain>
    </source>
</reference>
<proteinExistence type="predicted"/>
<dbReference type="AlphaFoldDB" id="A0A6S6M647"/>
<accession>A0A6S6M647</accession>
<dbReference type="EMBL" id="AP023213">
    <property type="protein sequence ID" value="BCG49163.1"/>
    <property type="molecule type" value="Genomic_DNA"/>
</dbReference>
<keyword evidence="2" id="KW-1185">Reference proteome</keyword>
<protein>
    <submittedName>
        <fullName evidence="1">Uncharacterized protein</fullName>
    </submittedName>
</protein>
<evidence type="ECO:0000313" key="2">
    <source>
        <dbReference type="Proteomes" id="UP000515472"/>
    </source>
</evidence>
<gene>
    <name evidence="1" type="ORF">GEOBRER4_n4068</name>
</gene>
<evidence type="ECO:0000313" key="1">
    <source>
        <dbReference type="EMBL" id="BCG49163.1"/>
    </source>
</evidence>
<name>A0A6S6M647_9BACT</name>
<dbReference type="RefSeq" id="WP_185243687.1">
    <property type="nucleotide sequence ID" value="NZ_AP023213.1"/>
</dbReference>